<evidence type="ECO:0000313" key="2">
    <source>
        <dbReference type="Proteomes" id="UP001482186"/>
    </source>
</evidence>
<reference evidence="1 2" key="1">
    <citation type="submission" date="2024-04" db="EMBL/GenBank/DDBJ databases">
        <title>Human intestinal bacterial collection.</title>
        <authorList>
            <person name="Pauvert C."/>
            <person name="Hitch T.C.A."/>
            <person name="Clavel T."/>
        </authorList>
    </citation>
    <scope>NUCLEOTIDE SEQUENCE [LARGE SCALE GENOMIC DNA]</scope>
    <source>
        <strain evidence="1 2">CLA-AA-H141</strain>
    </source>
</reference>
<gene>
    <name evidence="1" type="ORF">AAAT04_02995</name>
</gene>
<proteinExistence type="predicted"/>
<dbReference type="EMBL" id="JBBNFM010000001">
    <property type="protein sequence ID" value="MEQ2453013.1"/>
    <property type="molecule type" value="Genomic_DNA"/>
</dbReference>
<organism evidence="1 2">
    <name type="scientific">Coprococcus ammoniilyticus</name>
    <dbReference type="NCBI Taxonomy" id="2981785"/>
    <lineage>
        <taxon>Bacteria</taxon>
        <taxon>Bacillati</taxon>
        <taxon>Bacillota</taxon>
        <taxon>Clostridia</taxon>
        <taxon>Lachnospirales</taxon>
        <taxon>Lachnospiraceae</taxon>
        <taxon>Coprococcus</taxon>
    </lineage>
</organism>
<dbReference type="Proteomes" id="UP001482186">
    <property type="component" value="Unassembled WGS sequence"/>
</dbReference>
<comment type="caution">
    <text evidence="1">The sequence shown here is derived from an EMBL/GenBank/DDBJ whole genome shotgun (WGS) entry which is preliminary data.</text>
</comment>
<dbReference type="RefSeq" id="WP_021944605.1">
    <property type="nucleotide sequence ID" value="NZ_JBBNFM010000001.1"/>
</dbReference>
<evidence type="ECO:0008006" key="3">
    <source>
        <dbReference type="Google" id="ProtNLM"/>
    </source>
</evidence>
<accession>A0ABV1EEL2</accession>
<name>A0ABV1EEL2_9FIRM</name>
<protein>
    <recommendedName>
        <fullName evidence="3">Type II toxin-antitoxin system RelE/ParE family toxin</fullName>
    </recommendedName>
</protein>
<evidence type="ECO:0000313" key="1">
    <source>
        <dbReference type="EMBL" id="MEQ2453013.1"/>
    </source>
</evidence>
<sequence length="57" mass="6703">MAYKIFMTIDAAEELKKIIQYLIEKKRNPQAATSLLNDFENTKIRYTESKINCLQGY</sequence>
<keyword evidence="2" id="KW-1185">Reference proteome</keyword>